<reference evidence="3" key="1">
    <citation type="journal article" date="2020" name="Stud. Mycol.">
        <title>101 Dothideomycetes genomes: a test case for predicting lifestyles and emergence of pathogens.</title>
        <authorList>
            <person name="Haridas S."/>
            <person name="Albert R."/>
            <person name="Binder M."/>
            <person name="Bloem J."/>
            <person name="Labutti K."/>
            <person name="Salamov A."/>
            <person name="Andreopoulos B."/>
            <person name="Baker S."/>
            <person name="Barry K."/>
            <person name="Bills G."/>
            <person name="Bluhm B."/>
            <person name="Cannon C."/>
            <person name="Castanera R."/>
            <person name="Culley D."/>
            <person name="Daum C."/>
            <person name="Ezra D."/>
            <person name="Gonzalez J."/>
            <person name="Henrissat B."/>
            <person name="Kuo A."/>
            <person name="Liang C."/>
            <person name="Lipzen A."/>
            <person name="Lutzoni F."/>
            <person name="Magnuson J."/>
            <person name="Mondo S."/>
            <person name="Nolan M."/>
            <person name="Ohm R."/>
            <person name="Pangilinan J."/>
            <person name="Park H.-J."/>
            <person name="Ramirez L."/>
            <person name="Alfaro M."/>
            <person name="Sun H."/>
            <person name="Tritt A."/>
            <person name="Yoshinaga Y."/>
            <person name="Zwiers L.-H."/>
            <person name="Turgeon B."/>
            <person name="Goodwin S."/>
            <person name="Spatafora J."/>
            <person name="Crous P."/>
            <person name="Grigoriev I."/>
        </authorList>
    </citation>
    <scope>NUCLEOTIDE SEQUENCE</scope>
    <source>
        <strain evidence="3">CBS 480.64</strain>
    </source>
</reference>
<feature type="signal peptide" evidence="2">
    <location>
        <begin position="1"/>
        <end position="17"/>
    </location>
</feature>
<gene>
    <name evidence="3" type="ORF">K470DRAFT_270773</name>
</gene>
<organism evidence="3 4">
    <name type="scientific">Piedraia hortae CBS 480.64</name>
    <dbReference type="NCBI Taxonomy" id="1314780"/>
    <lineage>
        <taxon>Eukaryota</taxon>
        <taxon>Fungi</taxon>
        <taxon>Dikarya</taxon>
        <taxon>Ascomycota</taxon>
        <taxon>Pezizomycotina</taxon>
        <taxon>Dothideomycetes</taxon>
        <taxon>Dothideomycetidae</taxon>
        <taxon>Capnodiales</taxon>
        <taxon>Piedraiaceae</taxon>
        <taxon>Piedraia</taxon>
    </lineage>
</organism>
<dbReference type="GO" id="GO:0016042">
    <property type="term" value="P:lipid catabolic process"/>
    <property type="evidence" value="ECO:0007669"/>
    <property type="project" value="InterPro"/>
</dbReference>
<dbReference type="Proteomes" id="UP000799421">
    <property type="component" value="Unassembled WGS sequence"/>
</dbReference>
<dbReference type="Gene3D" id="1.10.260.130">
    <property type="match status" value="1"/>
</dbReference>
<evidence type="ECO:0000256" key="1">
    <source>
        <dbReference type="ARBA" id="ARBA00022801"/>
    </source>
</evidence>
<proteinExistence type="predicted"/>
<dbReference type="SUPFAM" id="SSF53474">
    <property type="entry name" value="alpha/beta-Hydrolases"/>
    <property type="match status" value="1"/>
</dbReference>
<keyword evidence="1" id="KW-0378">Hydrolase</keyword>
<keyword evidence="2" id="KW-0732">Signal</keyword>
<protein>
    <submittedName>
        <fullName evidence="3">LIP-domain-containing protein</fullName>
    </submittedName>
</protein>
<evidence type="ECO:0000313" key="3">
    <source>
        <dbReference type="EMBL" id="KAF2860401.1"/>
    </source>
</evidence>
<evidence type="ECO:0000313" key="4">
    <source>
        <dbReference type="Proteomes" id="UP000799421"/>
    </source>
</evidence>
<sequence>MLRVISLLALNLGLTLGALFPAFDPFYTPPIGYEAKPPGTVLKCRPIIPSFLGFIVNAVEGHQILYRTTAIDGSAIATVTTVLKPLTKAKTDRFISFQTAYDSSASRCNPSYTYQLGSLPTSDLITELESILIQAYVMSGFIVVSPDYEGPDAAFGAGRLAGTCVLDSMRAVINYGSTLELTTKNPAIVATGYSGGAIATGWAASLQPKYAPELNIKGWAMGGTPANLTGTAMHIDNTPWTGFLPPALFGLTRPSAYGKEIEPILDDAAQFEGKLAMQFVSRNCALENVNKFKLKSIFSTNFQKFGTGLFYQPEIAKVMGDNIMGVKADEMPTAPVYMYHAPDDEVIPYTNASETFNSWCKNGITGTFNTVKNGGHGSTEIVHFPATFKWCVGAFERNATLASRSNSTSGCQHLSSTNSLTDPMELGLNLEPLMSKLITAQHIMGEKDANCRDNPNALMQPIL</sequence>
<dbReference type="Pfam" id="PF03583">
    <property type="entry name" value="LIP"/>
    <property type="match status" value="1"/>
</dbReference>
<keyword evidence="4" id="KW-1185">Reference proteome</keyword>
<dbReference type="PANTHER" id="PTHR34853">
    <property type="match status" value="1"/>
</dbReference>
<dbReference type="Gene3D" id="3.40.50.1820">
    <property type="entry name" value="alpha/beta hydrolase"/>
    <property type="match status" value="1"/>
</dbReference>
<dbReference type="InterPro" id="IPR005152">
    <property type="entry name" value="Lipase_secreted"/>
</dbReference>
<dbReference type="AlphaFoldDB" id="A0A6A7BYU1"/>
<accession>A0A6A7BYU1</accession>
<name>A0A6A7BYU1_9PEZI</name>
<feature type="chain" id="PRO_5025683151" evidence="2">
    <location>
        <begin position="18"/>
        <end position="463"/>
    </location>
</feature>
<dbReference type="OrthoDB" id="2373480at2759"/>
<dbReference type="InterPro" id="IPR029058">
    <property type="entry name" value="AB_hydrolase_fold"/>
</dbReference>
<dbReference type="EMBL" id="MU005982">
    <property type="protein sequence ID" value="KAF2860401.1"/>
    <property type="molecule type" value="Genomic_DNA"/>
</dbReference>
<evidence type="ECO:0000256" key="2">
    <source>
        <dbReference type="SAM" id="SignalP"/>
    </source>
</evidence>
<dbReference type="GO" id="GO:0004806">
    <property type="term" value="F:triacylglycerol lipase activity"/>
    <property type="evidence" value="ECO:0007669"/>
    <property type="project" value="InterPro"/>
</dbReference>
<dbReference type="PANTHER" id="PTHR34853:SF5">
    <property type="entry name" value="LIP-DOMAIN-CONTAINING PROTEIN-RELATED"/>
    <property type="match status" value="1"/>
</dbReference>